<dbReference type="SMART" id="SM00353">
    <property type="entry name" value="HLH"/>
    <property type="match status" value="1"/>
</dbReference>
<evidence type="ECO:0000256" key="1">
    <source>
        <dbReference type="ARBA" id="ARBA00004123"/>
    </source>
</evidence>
<dbReference type="Ensembl" id="ENSGMOT00000028168.1">
    <property type="protein sequence ID" value="ENSGMOP00000053228.1"/>
    <property type="gene ID" value="ENSGMOG00000027736.1"/>
</dbReference>
<keyword evidence="4" id="KW-0744">Spermatogenesis</keyword>
<evidence type="ECO:0000256" key="4">
    <source>
        <dbReference type="ARBA" id="ARBA00022871"/>
    </source>
</evidence>
<dbReference type="RefSeq" id="XP_030215241.1">
    <property type="nucleotide sequence ID" value="XM_030359381.1"/>
</dbReference>
<evidence type="ECO:0000313" key="11">
    <source>
        <dbReference type="Ensembl" id="ENSGMOP00000053228.1"/>
    </source>
</evidence>
<dbReference type="Gene3D" id="4.10.280.10">
    <property type="entry name" value="Helix-loop-helix DNA-binding domain"/>
    <property type="match status" value="1"/>
</dbReference>
<dbReference type="OrthoDB" id="9946078at2759"/>
<evidence type="ECO:0000256" key="9">
    <source>
        <dbReference type="SAM" id="MobiDB-lite"/>
    </source>
</evidence>
<evidence type="ECO:0000256" key="8">
    <source>
        <dbReference type="ARBA" id="ARBA00023242"/>
    </source>
</evidence>
<feature type="region of interest" description="Disordered" evidence="9">
    <location>
        <begin position="307"/>
        <end position="364"/>
    </location>
</feature>
<dbReference type="Pfam" id="PF00010">
    <property type="entry name" value="HLH"/>
    <property type="match status" value="1"/>
</dbReference>
<dbReference type="AlphaFoldDB" id="A0A8C5FQ82"/>
<name>A0A8C5FQ82_GADMO</name>
<keyword evidence="12" id="KW-1185">Reference proteome</keyword>
<evidence type="ECO:0000313" key="12">
    <source>
        <dbReference type="Proteomes" id="UP000694546"/>
    </source>
</evidence>
<dbReference type="GO" id="GO:0046983">
    <property type="term" value="F:protein dimerization activity"/>
    <property type="evidence" value="ECO:0007669"/>
    <property type="project" value="InterPro"/>
</dbReference>
<feature type="domain" description="BHLH" evidence="10">
    <location>
        <begin position="351"/>
        <end position="401"/>
    </location>
</feature>
<keyword evidence="5" id="KW-0805">Transcription regulation</keyword>
<dbReference type="GO" id="GO:0000978">
    <property type="term" value="F:RNA polymerase II cis-regulatory region sequence-specific DNA binding"/>
    <property type="evidence" value="ECO:0007669"/>
    <property type="project" value="TreeGrafter"/>
</dbReference>
<evidence type="ECO:0000256" key="3">
    <source>
        <dbReference type="ARBA" id="ARBA00022782"/>
    </source>
</evidence>
<dbReference type="Proteomes" id="UP000694546">
    <property type="component" value="Chromosome 1"/>
</dbReference>
<evidence type="ECO:0000259" key="10">
    <source>
        <dbReference type="PROSITE" id="PS50888"/>
    </source>
</evidence>
<dbReference type="GeneID" id="115545896"/>
<keyword evidence="2" id="KW-0217">Developmental protein</keyword>
<reference evidence="11" key="3">
    <citation type="submission" date="2025-09" db="UniProtKB">
        <authorList>
            <consortium name="Ensembl"/>
        </authorList>
    </citation>
    <scope>IDENTIFICATION</scope>
</reference>
<evidence type="ECO:0000256" key="5">
    <source>
        <dbReference type="ARBA" id="ARBA00023015"/>
    </source>
</evidence>
<dbReference type="InterPro" id="IPR036638">
    <property type="entry name" value="HLH_DNA-bd_sf"/>
</dbReference>
<keyword evidence="7" id="KW-0804">Transcription</keyword>
<proteinExistence type="predicted"/>
<dbReference type="PANTHER" id="PTHR15402:SF2">
    <property type="entry name" value="TRANSCRIPTION FACTOR LIKE 5"/>
    <property type="match status" value="1"/>
</dbReference>
<dbReference type="InterPro" id="IPR011598">
    <property type="entry name" value="bHLH_dom"/>
</dbReference>
<dbReference type="SUPFAM" id="SSF47459">
    <property type="entry name" value="HLH, helix-loop-helix DNA-binding domain"/>
    <property type="match status" value="1"/>
</dbReference>
<keyword evidence="8" id="KW-0539">Nucleus</keyword>
<dbReference type="GeneTree" id="ENSGT00940000155532"/>
<sequence>MSNDMGQLLGTEINLMEMSEGEYTHLQHLLQTQMDGQATEHDGVDVRFPATIFGLSVTTQLATTQPATPKYDPGLAKMFTSPTIQAMDLSTSNEEQCVIPDLRLNETVDIEELAMVISCSGSGHSGEKTPTTCGEVPGSVLVRVKREAGETLTEAPAHGCGFSLNRPHSSARVCLEKRFSCMAEDVPRQQDTQTAVLTNFLTMLQQSTESQEPSIHQQMQKWMKSDRTNPIELSNPYGGALFNPITGAFGHISHIVEPNKHQGLINANNFLSYCPEKAAAKGQCVNCTNQTEEQEWVKVEKEAVPTAPVKRTRSRITRGPSVASQVEGPRAAVEAGRSGRKKAGNPAESSQRREKHNSKERDRRRRIRMCCNELNTLVPFCRPDTDKASTLQWTAAYLKYIEEVYGDSPKENFQSAFCGTTGLRKKPSTDSDHVHLHQEMAGTASTALAAEQ</sequence>
<reference evidence="11" key="2">
    <citation type="submission" date="2025-08" db="UniProtKB">
        <authorList>
            <consortium name="Ensembl"/>
        </authorList>
    </citation>
    <scope>IDENTIFICATION</scope>
</reference>
<evidence type="ECO:0000256" key="6">
    <source>
        <dbReference type="ARBA" id="ARBA00023125"/>
    </source>
</evidence>
<dbReference type="PANTHER" id="PTHR15402">
    <property type="entry name" value="TRANSCRIPTION FACTOR-LIKE 5 PROTEIN"/>
    <property type="match status" value="1"/>
</dbReference>
<dbReference type="GO" id="GO:0007283">
    <property type="term" value="P:spermatogenesis"/>
    <property type="evidence" value="ECO:0007669"/>
    <property type="project" value="UniProtKB-KW"/>
</dbReference>
<dbReference type="PROSITE" id="PS50888">
    <property type="entry name" value="BHLH"/>
    <property type="match status" value="1"/>
</dbReference>
<dbReference type="GO" id="GO:0005634">
    <property type="term" value="C:nucleus"/>
    <property type="evidence" value="ECO:0007669"/>
    <property type="project" value="UniProtKB-SubCell"/>
</dbReference>
<keyword evidence="6" id="KW-0238">DNA-binding</keyword>
<evidence type="ECO:0000256" key="7">
    <source>
        <dbReference type="ARBA" id="ARBA00023163"/>
    </source>
</evidence>
<feature type="compositionally biased region" description="Basic residues" evidence="9">
    <location>
        <begin position="353"/>
        <end position="364"/>
    </location>
</feature>
<reference evidence="11" key="1">
    <citation type="submission" date="2019-07" db="EMBL/GenBank/DDBJ databases">
        <authorList>
            <consortium name="Wellcome Sanger Institute Data Sharing"/>
        </authorList>
    </citation>
    <scope>NUCLEOTIDE SEQUENCE [LARGE SCALE GENOMIC DNA]</scope>
</reference>
<gene>
    <name evidence="11" type="primary">LOC115545896</name>
</gene>
<organism evidence="11 12">
    <name type="scientific">Gadus morhua</name>
    <name type="common">Atlantic cod</name>
    <dbReference type="NCBI Taxonomy" id="8049"/>
    <lineage>
        <taxon>Eukaryota</taxon>
        <taxon>Metazoa</taxon>
        <taxon>Chordata</taxon>
        <taxon>Craniata</taxon>
        <taxon>Vertebrata</taxon>
        <taxon>Euteleostomi</taxon>
        <taxon>Actinopterygii</taxon>
        <taxon>Neopterygii</taxon>
        <taxon>Teleostei</taxon>
        <taxon>Neoteleostei</taxon>
        <taxon>Acanthomorphata</taxon>
        <taxon>Zeiogadaria</taxon>
        <taxon>Gadariae</taxon>
        <taxon>Gadiformes</taxon>
        <taxon>Gadoidei</taxon>
        <taxon>Gadidae</taxon>
        <taxon>Gadus</taxon>
    </lineage>
</organism>
<accession>A0A8C5FQ82</accession>
<evidence type="ECO:0000256" key="2">
    <source>
        <dbReference type="ARBA" id="ARBA00022473"/>
    </source>
</evidence>
<dbReference type="GO" id="GO:0000981">
    <property type="term" value="F:DNA-binding transcription factor activity, RNA polymerase II-specific"/>
    <property type="evidence" value="ECO:0007669"/>
    <property type="project" value="TreeGrafter"/>
</dbReference>
<comment type="subcellular location">
    <subcellularLocation>
        <location evidence="1">Nucleus</location>
    </subcellularLocation>
</comment>
<protein>
    <submittedName>
        <fullName evidence="11">Transcription factor-like 5 protein</fullName>
    </submittedName>
</protein>
<keyword evidence="3" id="KW-0221">Differentiation</keyword>
<dbReference type="InterPro" id="IPR039583">
    <property type="entry name" value="TCFL5/SOLH1/2"/>
</dbReference>
<dbReference type="GO" id="GO:0030154">
    <property type="term" value="P:cell differentiation"/>
    <property type="evidence" value="ECO:0007669"/>
    <property type="project" value="UniProtKB-KW"/>
</dbReference>